<dbReference type="EMBL" id="JAGGLB010000025">
    <property type="protein sequence ID" value="MBP1994351.1"/>
    <property type="molecule type" value="Genomic_DNA"/>
</dbReference>
<evidence type="ECO:0000256" key="5">
    <source>
        <dbReference type="ARBA" id="ARBA00022908"/>
    </source>
</evidence>
<comment type="caution">
    <text evidence="12">The sequence shown here is derived from an EMBL/GenBank/DDBJ whole genome shotgun (WGS) entry which is preliminary data.</text>
</comment>
<feature type="domain" description="Core-binding (CB)" evidence="11">
    <location>
        <begin position="7"/>
        <end position="82"/>
    </location>
</feature>
<evidence type="ECO:0000256" key="7">
    <source>
        <dbReference type="ARBA" id="ARBA00023172"/>
    </source>
</evidence>
<dbReference type="PROSITE" id="PS51900">
    <property type="entry name" value="CB"/>
    <property type="match status" value="1"/>
</dbReference>
<evidence type="ECO:0000259" key="10">
    <source>
        <dbReference type="PROSITE" id="PS51898"/>
    </source>
</evidence>
<dbReference type="PANTHER" id="PTHR30349:SF77">
    <property type="entry name" value="TYROSINE RECOMBINASE XERC"/>
    <property type="match status" value="1"/>
</dbReference>
<keyword evidence="3" id="KW-0132">Cell division</keyword>
<evidence type="ECO:0000256" key="8">
    <source>
        <dbReference type="ARBA" id="ARBA00023306"/>
    </source>
</evidence>
<organism evidence="12 13">
    <name type="scientific">Paenibacillus eucommiae</name>
    <dbReference type="NCBI Taxonomy" id="1355755"/>
    <lineage>
        <taxon>Bacteria</taxon>
        <taxon>Bacillati</taxon>
        <taxon>Bacillota</taxon>
        <taxon>Bacilli</taxon>
        <taxon>Bacillales</taxon>
        <taxon>Paenibacillaceae</taxon>
        <taxon>Paenibacillus</taxon>
    </lineage>
</organism>
<sequence>MKLNELWVFYEADKRILGFSPHTLKAYVLQLKMLIGGIGDVEIEGIHLDLLKNYLSKQSERLKPSNLGHRIRFVRSLFRFAFEEGHISRNPALKLREPKTDKRIPKFLIEEDVIHLKISCLSPREYALLEFLYCTGCRVGEVQKINIEDIDWENCSVIVNGKGAKQREVYFTTECKIWLKRYLESRHDTCKALFVTDTHPTRRMSIPTIRYSLKKLATREKIAVNVYPHRFRHTYACQLLDNGAPLEFIQGMLGHEKASTTQIYAQLRGERRRELYRRYF</sequence>
<dbReference type="PANTHER" id="PTHR30349">
    <property type="entry name" value="PHAGE INTEGRASE-RELATED"/>
    <property type="match status" value="1"/>
</dbReference>
<dbReference type="InterPro" id="IPR013762">
    <property type="entry name" value="Integrase-like_cat_sf"/>
</dbReference>
<protein>
    <submittedName>
        <fullName evidence="12">Integrase/recombinase XerD</fullName>
    </submittedName>
</protein>
<dbReference type="RefSeq" id="WP_209976191.1">
    <property type="nucleotide sequence ID" value="NZ_JAGGLB010000025.1"/>
</dbReference>
<evidence type="ECO:0000313" key="13">
    <source>
        <dbReference type="Proteomes" id="UP001519287"/>
    </source>
</evidence>
<dbReference type="InterPro" id="IPR002104">
    <property type="entry name" value="Integrase_catalytic"/>
</dbReference>
<gene>
    <name evidence="12" type="ORF">J2Z66_005987</name>
</gene>
<keyword evidence="6 9" id="KW-0238">DNA-binding</keyword>
<evidence type="ECO:0000256" key="1">
    <source>
        <dbReference type="ARBA" id="ARBA00004496"/>
    </source>
</evidence>
<keyword evidence="5" id="KW-0229">DNA integration</keyword>
<comment type="subcellular location">
    <subcellularLocation>
        <location evidence="1">Cytoplasm</location>
    </subcellularLocation>
</comment>
<evidence type="ECO:0000259" key="11">
    <source>
        <dbReference type="PROSITE" id="PS51900"/>
    </source>
</evidence>
<dbReference type="PROSITE" id="PS50096">
    <property type="entry name" value="IQ"/>
    <property type="match status" value="1"/>
</dbReference>
<dbReference type="Gene3D" id="1.10.150.130">
    <property type="match status" value="1"/>
</dbReference>
<dbReference type="Gene3D" id="1.10.443.10">
    <property type="entry name" value="Intergrase catalytic core"/>
    <property type="match status" value="1"/>
</dbReference>
<dbReference type="SUPFAM" id="SSF56349">
    <property type="entry name" value="DNA breaking-rejoining enzymes"/>
    <property type="match status" value="1"/>
</dbReference>
<keyword evidence="13" id="KW-1185">Reference proteome</keyword>
<name>A0ABS4J520_9BACL</name>
<evidence type="ECO:0000256" key="9">
    <source>
        <dbReference type="PROSITE-ProRule" id="PRU01248"/>
    </source>
</evidence>
<dbReference type="Pfam" id="PF00589">
    <property type="entry name" value="Phage_integrase"/>
    <property type="match status" value="1"/>
</dbReference>
<evidence type="ECO:0000313" key="12">
    <source>
        <dbReference type="EMBL" id="MBP1994351.1"/>
    </source>
</evidence>
<evidence type="ECO:0000256" key="4">
    <source>
        <dbReference type="ARBA" id="ARBA00022829"/>
    </source>
</evidence>
<accession>A0ABS4J520</accession>
<dbReference type="Proteomes" id="UP001519287">
    <property type="component" value="Unassembled WGS sequence"/>
</dbReference>
<keyword evidence="8" id="KW-0131">Cell cycle</keyword>
<reference evidence="12 13" key="1">
    <citation type="submission" date="2021-03" db="EMBL/GenBank/DDBJ databases">
        <title>Genomic Encyclopedia of Type Strains, Phase IV (KMG-IV): sequencing the most valuable type-strain genomes for metagenomic binning, comparative biology and taxonomic classification.</title>
        <authorList>
            <person name="Goeker M."/>
        </authorList>
    </citation>
    <scope>NUCLEOTIDE SEQUENCE [LARGE SCALE GENOMIC DNA]</scope>
    <source>
        <strain evidence="12 13">DSM 26048</strain>
    </source>
</reference>
<dbReference type="InterPro" id="IPR044068">
    <property type="entry name" value="CB"/>
</dbReference>
<evidence type="ECO:0000256" key="2">
    <source>
        <dbReference type="ARBA" id="ARBA00022490"/>
    </source>
</evidence>
<evidence type="ECO:0000256" key="6">
    <source>
        <dbReference type="ARBA" id="ARBA00023125"/>
    </source>
</evidence>
<feature type="domain" description="Tyr recombinase" evidence="10">
    <location>
        <begin position="103"/>
        <end position="277"/>
    </location>
</feature>
<evidence type="ECO:0000256" key="3">
    <source>
        <dbReference type="ARBA" id="ARBA00022618"/>
    </source>
</evidence>
<dbReference type="PROSITE" id="PS51898">
    <property type="entry name" value="TYR_RECOMBINASE"/>
    <property type="match status" value="1"/>
</dbReference>
<dbReference type="InterPro" id="IPR050090">
    <property type="entry name" value="Tyrosine_recombinase_XerCD"/>
</dbReference>
<keyword evidence="7" id="KW-0233">DNA recombination</keyword>
<keyword evidence="4" id="KW-0159">Chromosome partition</keyword>
<dbReference type="InterPro" id="IPR011010">
    <property type="entry name" value="DNA_brk_join_enz"/>
</dbReference>
<keyword evidence="2" id="KW-0963">Cytoplasm</keyword>
<dbReference type="InterPro" id="IPR010998">
    <property type="entry name" value="Integrase_recombinase_N"/>
</dbReference>
<proteinExistence type="predicted"/>